<dbReference type="AlphaFoldDB" id="A0A518HUL3"/>
<evidence type="ECO:0000313" key="2">
    <source>
        <dbReference type="Proteomes" id="UP000319004"/>
    </source>
</evidence>
<accession>A0A518HUL3</accession>
<dbReference type="InterPro" id="IPR036736">
    <property type="entry name" value="ACP-like_sf"/>
</dbReference>
<gene>
    <name evidence="1" type="ORF">Enr13x_44080</name>
</gene>
<dbReference type="EMBL" id="CP037423">
    <property type="protein sequence ID" value="QDV44542.1"/>
    <property type="molecule type" value="Genomic_DNA"/>
</dbReference>
<dbReference type="RefSeq" id="WP_197455256.1">
    <property type="nucleotide sequence ID" value="NZ_CP037423.1"/>
</dbReference>
<dbReference type="Gene3D" id="1.10.1200.10">
    <property type="entry name" value="ACP-like"/>
    <property type="match status" value="1"/>
</dbReference>
<proteinExistence type="predicted"/>
<reference evidence="1 2" key="1">
    <citation type="submission" date="2019-03" db="EMBL/GenBank/DDBJ databases">
        <title>Deep-cultivation of Planctomycetes and their phenomic and genomic characterization uncovers novel biology.</title>
        <authorList>
            <person name="Wiegand S."/>
            <person name="Jogler M."/>
            <person name="Boedeker C."/>
            <person name="Pinto D."/>
            <person name="Vollmers J."/>
            <person name="Rivas-Marin E."/>
            <person name="Kohn T."/>
            <person name="Peeters S.H."/>
            <person name="Heuer A."/>
            <person name="Rast P."/>
            <person name="Oberbeckmann S."/>
            <person name="Bunk B."/>
            <person name="Jeske O."/>
            <person name="Meyerdierks A."/>
            <person name="Storesund J.E."/>
            <person name="Kallscheuer N."/>
            <person name="Luecker S."/>
            <person name="Lage O.M."/>
            <person name="Pohl T."/>
            <person name="Merkel B.J."/>
            <person name="Hornburger P."/>
            <person name="Mueller R.-W."/>
            <person name="Bruemmer F."/>
            <person name="Labrenz M."/>
            <person name="Spormann A.M."/>
            <person name="Op den Camp H."/>
            <person name="Overmann J."/>
            <person name="Amann R."/>
            <person name="Jetten M.S.M."/>
            <person name="Mascher T."/>
            <person name="Medema M.H."/>
            <person name="Devos D.P."/>
            <person name="Kaster A.-K."/>
            <person name="Ovreas L."/>
            <person name="Rohde M."/>
            <person name="Galperin M.Y."/>
            <person name="Jogler C."/>
        </authorList>
    </citation>
    <scope>NUCLEOTIDE SEQUENCE [LARGE SCALE GENOMIC DNA]</scope>
    <source>
        <strain evidence="1 2">Enr13</strain>
    </source>
</reference>
<keyword evidence="2" id="KW-1185">Reference proteome</keyword>
<dbReference type="Proteomes" id="UP000319004">
    <property type="component" value="Chromosome"/>
</dbReference>
<name>A0A518HUL3_9BACT</name>
<sequence>MNASSDWLDLIELIMETEDEFGVTIPDTPKTPVGKLIFTRQPFRVRDLAEFAFLNQGAGKPTCSLSCANNCGSLERGRRCNRS</sequence>
<organism evidence="1 2">
    <name type="scientific">Stieleria neptunia</name>
    <dbReference type="NCBI Taxonomy" id="2527979"/>
    <lineage>
        <taxon>Bacteria</taxon>
        <taxon>Pseudomonadati</taxon>
        <taxon>Planctomycetota</taxon>
        <taxon>Planctomycetia</taxon>
        <taxon>Pirellulales</taxon>
        <taxon>Pirellulaceae</taxon>
        <taxon>Stieleria</taxon>
    </lineage>
</organism>
<evidence type="ECO:0000313" key="1">
    <source>
        <dbReference type="EMBL" id="QDV44542.1"/>
    </source>
</evidence>
<dbReference type="KEGG" id="snep:Enr13x_44080"/>
<protein>
    <submittedName>
        <fullName evidence="1">Acyl carrier protein</fullName>
    </submittedName>
</protein>